<dbReference type="InterPro" id="IPR006121">
    <property type="entry name" value="HMA_dom"/>
</dbReference>
<dbReference type="SUPFAM" id="SSF56784">
    <property type="entry name" value="HAD-like"/>
    <property type="match status" value="1"/>
</dbReference>
<dbReference type="AlphaFoldDB" id="Q2NHJ2"/>
<dbReference type="HOGENOM" id="CLU_001771_0_3_2"/>
<keyword evidence="3" id="KW-0813">Transport</keyword>
<evidence type="ECO:0000259" key="16">
    <source>
        <dbReference type="PROSITE" id="PS50846"/>
    </source>
</evidence>
<dbReference type="PANTHER" id="PTHR43520:SF8">
    <property type="entry name" value="P-TYPE CU(+) TRANSPORTER"/>
    <property type="match status" value="1"/>
</dbReference>
<dbReference type="SFLD" id="SFLDG00002">
    <property type="entry name" value="C1.7:_P-type_atpase_like"/>
    <property type="match status" value="1"/>
</dbReference>
<feature type="transmembrane region" description="Helical" evidence="15">
    <location>
        <begin position="752"/>
        <end position="775"/>
    </location>
</feature>
<dbReference type="InterPro" id="IPR001757">
    <property type="entry name" value="P_typ_ATPase"/>
</dbReference>
<keyword evidence="8" id="KW-0187">Copper transport</keyword>
<evidence type="ECO:0000256" key="2">
    <source>
        <dbReference type="ARBA" id="ARBA00006024"/>
    </source>
</evidence>
<dbReference type="Gene3D" id="2.70.150.10">
    <property type="entry name" value="Calcium-transporting ATPase, cytoplasmic transduction domain A"/>
    <property type="match status" value="1"/>
</dbReference>
<dbReference type="FunFam" id="2.70.150.10:FF:000002">
    <property type="entry name" value="Copper-transporting ATPase 1, putative"/>
    <property type="match status" value="1"/>
</dbReference>
<accession>Q2NHJ2</accession>
<dbReference type="InterPro" id="IPR023299">
    <property type="entry name" value="ATPase_P-typ_cyto_dom_N"/>
</dbReference>
<evidence type="ECO:0000256" key="1">
    <source>
        <dbReference type="ARBA" id="ARBA00004127"/>
    </source>
</evidence>
<dbReference type="Gene3D" id="3.30.70.100">
    <property type="match status" value="2"/>
</dbReference>
<sequence>MTKEDVFKVEDMACNACVNTITKTLSNNENISNISCNLESKDVSVTYDEEKVDVEEIISALDNIGFSATIKKKTLNIGGMTCVMCSKAVTSTISKMPGVYSIHVNLISETAEVIFNPTVVTVKDIGDRINSIGYEYMGIHDNNSINNNIIEEKHNQNLRKKLHRIIVGFFFSAILMYLMFSNFNFNGNESYIQLAITILPFIYVCSPIIISGINSIKHHNLNMDVMYTLGIGISFIASLLSTFGLLGESHFMLYDTSIMLGSFLMLGKYLEDRAKSKTSDSINKLVELKATEATIEKTINEKTITETVDINKVLKGNIVVIKPGEKIPLDGQIIEGKSYVDESLVTGESTPIEKNVGDVVIGGSINKDGTFKFKVTNTGDKTVLSQIISMVQDAQNSSPPIQKLADKVITYFIPGILTIAVICFIIWYVIYGSPLLYSLSIFISIVVVACPCALGLAIPTALTVGVGLAAKNGILIKDGQTLEVSQQITHVLLDKTGTITVGQPVLSNIINYSTESDEEVLMIARSIEQYSQHPIAQALFNNQKKNEFELYDVDEFENISGKGVQATINNRDYIIGNKKILNDNNVPIPENILKDFENEELNMKTSIILADNKNIIAILSVSDVIKENSKKAIDQLHKMNIKTTMISGDNKNTSSIVAKQVGISNVVSEVLPQEKLDYVKKLQSEGEIVAFIGDGINDAPSLTKSNVGIAIGTGTDVAIESGDIILINGDLLNAVASIQISRKTMSRVRLNLFWAFAYNVVLIPIAAGALIPWNILFRPEYSALAMALSSVTVITLSLLLRSYVPEIFRE</sequence>
<dbReference type="SUPFAM" id="SSF55008">
    <property type="entry name" value="HMA, heavy metal-associated domain"/>
    <property type="match status" value="2"/>
</dbReference>
<keyword evidence="13" id="KW-0406">Ion transport</keyword>
<keyword evidence="5" id="KW-0479">Metal-binding</keyword>
<name>Q2NHJ2_METST</name>
<dbReference type="FunFam" id="3.30.70.100:FF:000001">
    <property type="entry name" value="ATPase copper transporting beta"/>
    <property type="match status" value="2"/>
</dbReference>
<feature type="domain" description="HMA" evidence="16">
    <location>
        <begin position="3"/>
        <end position="69"/>
    </location>
</feature>
<evidence type="ECO:0000256" key="14">
    <source>
        <dbReference type="ARBA" id="ARBA00023136"/>
    </source>
</evidence>
<dbReference type="NCBIfam" id="TIGR01525">
    <property type="entry name" value="ATPase-IB_hvy"/>
    <property type="match status" value="1"/>
</dbReference>
<keyword evidence="6" id="KW-0677">Repeat</keyword>
<comment type="subcellular location">
    <subcellularLocation>
        <location evidence="1">Endomembrane system</location>
        <topology evidence="1">Multi-pass membrane protein</topology>
    </subcellularLocation>
</comment>
<dbReference type="GO" id="GO:0043682">
    <property type="term" value="F:P-type divalent copper transporter activity"/>
    <property type="evidence" value="ECO:0007669"/>
    <property type="project" value="TreeGrafter"/>
</dbReference>
<feature type="domain" description="HMA" evidence="16">
    <location>
        <begin position="71"/>
        <end position="137"/>
    </location>
</feature>
<dbReference type="NCBIfam" id="TIGR01511">
    <property type="entry name" value="ATPase-IB1_Cu"/>
    <property type="match status" value="1"/>
</dbReference>
<dbReference type="KEGG" id="mst:Msp_0224"/>
<dbReference type="CDD" id="cd00371">
    <property type="entry name" value="HMA"/>
    <property type="match status" value="2"/>
</dbReference>
<keyword evidence="4 15" id="KW-0812">Transmembrane</keyword>
<dbReference type="RefSeq" id="WP_011405840.1">
    <property type="nucleotide sequence ID" value="NC_007681.1"/>
</dbReference>
<dbReference type="GO" id="GO:0005524">
    <property type="term" value="F:ATP binding"/>
    <property type="evidence" value="ECO:0007669"/>
    <property type="project" value="UniProtKB-KW"/>
</dbReference>
<dbReference type="GO" id="GO:0012505">
    <property type="term" value="C:endomembrane system"/>
    <property type="evidence" value="ECO:0007669"/>
    <property type="project" value="UniProtKB-SubCell"/>
</dbReference>
<dbReference type="EMBL" id="CP000102">
    <property type="protein sequence ID" value="ABC56641.1"/>
    <property type="molecule type" value="Genomic_DNA"/>
</dbReference>
<feature type="transmembrane region" description="Helical" evidence="15">
    <location>
        <begin position="162"/>
        <end position="180"/>
    </location>
</feature>
<dbReference type="CDD" id="cd02094">
    <property type="entry name" value="P-type_ATPase_Cu-like"/>
    <property type="match status" value="1"/>
</dbReference>
<dbReference type="Pfam" id="PF00702">
    <property type="entry name" value="Hydrolase"/>
    <property type="match status" value="1"/>
</dbReference>
<dbReference type="SUPFAM" id="SSF81653">
    <property type="entry name" value="Calcium ATPase, transduction domain A"/>
    <property type="match status" value="1"/>
</dbReference>
<dbReference type="GO" id="GO:0055070">
    <property type="term" value="P:copper ion homeostasis"/>
    <property type="evidence" value="ECO:0007669"/>
    <property type="project" value="TreeGrafter"/>
</dbReference>
<evidence type="ECO:0000256" key="15">
    <source>
        <dbReference type="SAM" id="Phobius"/>
    </source>
</evidence>
<dbReference type="SFLD" id="SFLDF00027">
    <property type="entry name" value="p-type_atpase"/>
    <property type="match status" value="1"/>
</dbReference>
<feature type="transmembrane region" description="Helical" evidence="15">
    <location>
        <begin position="225"/>
        <end position="245"/>
    </location>
</feature>
<dbReference type="SFLD" id="SFLDS00003">
    <property type="entry name" value="Haloacid_Dehalogenase"/>
    <property type="match status" value="1"/>
</dbReference>
<feature type="transmembrane region" description="Helical" evidence="15">
    <location>
        <begin position="192"/>
        <end position="213"/>
    </location>
</feature>
<evidence type="ECO:0000256" key="12">
    <source>
        <dbReference type="ARBA" id="ARBA00022989"/>
    </source>
</evidence>
<dbReference type="eggNOG" id="arCOG01576">
    <property type="taxonomic scope" value="Archaea"/>
</dbReference>
<reference evidence="17 18" key="1">
    <citation type="journal article" date="2006" name="J. Bacteriol.">
        <title>The genome sequence of Methanosphaera stadtmanae reveals why this human intestinal archaeon is restricted to methanol and H2 for methane formation and ATP synthesis.</title>
        <authorList>
            <person name="Fricke W.F."/>
            <person name="Seedorf H."/>
            <person name="Henne A."/>
            <person name="Kruer M."/>
            <person name="Liesegang H."/>
            <person name="Hedderich R."/>
            <person name="Gottschalk G."/>
            <person name="Thauer R.K."/>
        </authorList>
    </citation>
    <scope>NUCLEOTIDE SEQUENCE [LARGE SCALE GENOMIC DNA]</scope>
    <source>
        <strain evidence="18">ATCC 43021 / DSM 3091 / JCM 11832 / MCB-3</strain>
    </source>
</reference>
<dbReference type="Pfam" id="PF00403">
    <property type="entry name" value="HMA"/>
    <property type="match status" value="2"/>
</dbReference>
<dbReference type="Gene3D" id="3.40.1110.10">
    <property type="entry name" value="Calcium-transporting ATPase, cytoplasmic domain N"/>
    <property type="match status" value="1"/>
</dbReference>
<dbReference type="eggNOG" id="arCOG02763">
    <property type="taxonomic scope" value="Archaea"/>
</dbReference>
<keyword evidence="8" id="KW-0186">Copper</keyword>
<dbReference type="Gene3D" id="3.40.50.1000">
    <property type="entry name" value="HAD superfamily/HAD-like"/>
    <property type="match status" value="1"/>
</dbReference>
<dbReference type="PRINTS" id="PR00119">
    <property type="entry name" value="CATATPASE"/>
</dbReference>
<dbReference type="NCBIfam" id="TIGR01494">
    <property type="entry name" value="ATPase_P-type"/>
    <property type="match status" value="1"/>
</dbReference>
<proteinExistence type="inferred from homology"/>
<keyword evidence="7" id="KW-0547">Nucleotide-binding</keyword>
<dbReference type="InterPro" id="IPR006122">
    <property type="entry name" value="HMA_Cu_ion-bd"/>
</dbReference>
<evidence type="ECO:0000256" key="6">
    <source>
        <dbReference type="ARBA" id="ARBA00022737"/>
    </source>
</evidence>
<dbReference type="NCBIfam" id="TIGR00003">
    <property type="entry name" value="copper ion binding protein"/>
    <property type="match status" value="2"/>
</dbReference>
<evidence type="ECO:0000256" key="7">
    <source>
        <dbReference type="ARBA" id="ARBA00022741"/>
    </source>
</evidence>
<dbReference type="InterPro" id="IPR023214">
    <property type="entry name" value="HAD_sf"/>
</dbReference>
<dbReference type="InterPro" id="IPR008250">
    <property type="entry name" value="ATPase_P-typ_transduc_dom_A_sf"/>
</dbReference>
<dbReference type="PROSITE" id="PS50846">
    <property type="entry name" value="HMA_2"/>
    <property type="match status" value="2"/>
</dbReference>
<dbReference type="SUPFAM" id="SSF81665">
    <property type="entry name" value="Calcium ATPase, transmembrane domain M"/>
    <property type="match status" value="1"/>
</dbReference>
<keyword evidence="9" id="KW-0067">ATP-binding</keyword>
<keyword evidence="14 15" id="KW-0472">Membrane</keyword>
<comment type="similarity">
    <text evidence="2">Belongs to the cation transport ATPase (P-type) (TC 3.A.3) family. Type IB subfamily.</text>
</comment>
<dbReference type="PRINTS" id="PR00120">
    <property type="entry name" value="HATPASE"/>
</dbReference>
<dbReference type="OrthoDB" id="8588at2157"/>
<dbReference type="Pfam" id="PF00122">
    <property type="entry name" value="E1-E2_ATPase"/>
    <property type="match status" value="1"/>
</dbReference>
<evidence type="ECO:0000256" key="13">
    <source>
        <dbReference type="ARBA" id="ARBA00023065"/>
    </source>
</evidence>
<organism evidence="17 18">
    <name type="scientific">Methanosphaera stadtmanae (strain ATCC 43021 / DSM 3091 / JCM 11832 / MCB-3)</name>
    <dbReference type="NCBI Taxonomy" id="339860"/>
    <lineage>
        <taxon>Archaea</taxon>
        <taxon>Methanobacteriati</taxon>
        <taxon>Methanobacteriota</taxon>
        <taxon>Methanomada group</taxon>
        <taxon>Methanobacteria</taxon>
        <taxon>Methanobacteriales</taxon>
        <taxon>Methanobacteriaceae</taxon>
        <taxon>Methanosphaera</taxon>
    </lineage>
</organism>
<evidence type="ECO:0000256" key="11">
    <source>
        <dbReference type="ARBA" id="ARBA00022967"/>
    </source>
</evidence>
<dbReference type="GO" id="GO:0016887">
    <property type="term" value="F:ATP hydrolysis activity"/>
    <property type="evidence" value="ECO:0007669"/>
    <property type="project" value="InterPro"/>
</dbReference>
<dbReference type="GO" id="GO:0016020">
    <property type="term" value="C:membrane"/>
    <property type="evidence" value="ECO:0007669"/>
    <property type="project" value="InterPro"/>
</dbReference>
<feature type="transmembrane region" description="Helical" evidence="15">
    <location>
        <begin position="436"/>
        <end position="469"/>
    </location>
</feature>
<keyword evidence="18" id="KW-1185">Reference proteome</keyword>
<evidence type="ECO:0000256" key="8">
    <source>
        <dbReference type="ARBA" id="ARBA00022796"/>
    </source>
</evidence>
<dbReference type="InterPro" id="IPR036412">
    <property type="entry name" value="HAD-like_sf"/>
</dbReference>
<feature type="transmembrane region" description="Helical" evidence="15">
    <location>
        <begin position="408"/>
        <end position="430"/>
    </location>
</feature>
<dbReference type="InterPro" id="IPR018303">
    <property type="entry name" value="ATPase_P-typ_P_site"/>
</dbReference>
<protein>
    <submittedName>
        <fullName evidence="17">Predicted cation transport ATPase</fullName>
    </submittedName>
</protein>
<dbReference type="InterPro" id="IPR023298">
    <property type="entry name" value="ATPase_P-typ_TM_dom_sf"/>
</dbReference>
<dbReference type="InterPro" id="IPR044492">
    <property type="entry name" value="P_typ_ATPase_HD_dom"/>
</dbReference>
<dbReference type="STRING" id="339860.Msp_0224"/>
<dbReference type="PANTHER" id="PTHR43520">
    <property type="entry name" value="ATP7, ISOFORM B"/>
    <property type="match status" value="1"/>
</dbReference>
<dbReference type="PROSITE" id="PS00154">
    <property type="entry name" value="ATPASE_E1_E2"/>
    <property type="match status" value="1"/>
</dbReference>
<feature type="transmembrane region" description="Helical" evidence="15">
    <location>
        <begin position="251"/>
        <end position="270"/>
    </location>
</feature>
<evidence type="ECO:0000256" key="5">
    <source>
        <dbReference type="ARBA" id="ARBA00022723"/>
    </source>
</evidence>
<evidence type="ECO:0000313" key="18">
    <source>
        <dbReference type="Proteomes" id="UP000001931"/>
    </source>
</evidence>
<evidence type="ECO:0000256" key="4">
    <source>
        <dbReference type="ARBA" id="ARBA00022692"/>
    </source>
</evidence>
<dbReference type="InterPro" id="IPR059000">
    <property type="entry name" value="ATPase_P-type_domA"/>
</dbReference>
<evidence type="ECO:0000256" key="3">
    <source>
        <dbReference type="ARBA" id="ARBA00022448"/>
    </source>
</evidence>
<keyword evidence="10" id="KW-0460">Magnesium</keyword>
<evidence type="ECO:0000313" key="17">
    <source>
        <dbReference type="EMBL" id="ABC56641.1"/>
    </source>
</evidence>
<gene>
    <name evidence="17" type="ordered locus">Msp_0224</name>
</gene>
<keyword evidence="11" id="KW-1278">Translocase</keyword>
<dbReference type="GeneID" id="3854770"/>
<dbReference type="GO" id="GO:0005507">
    <property type="term" value="F:copper ion binding"/>
    <property type="evidence" value="ECO:0007669"/>
    <property type="project" value="InterPro"/>
</dbReference>
<dbReference type="InterPro" id="IPR036163">
    <property type="entry name" value="HMA_dom_sf"/>
</dbReference>
<dbReference type="Proteomes" id="UP000001931">
    <property type="component" value="Chromosome"/>
</dbReference>
<feature type="transmembrane region" description="Helical" evidence="15">
    <location>
        <begin position="781"/>
        <end position="800"/>
    </location>
</feature>
<evidence type="ECO:0000256" key="10">
    <source>
        <dbReference type="ARBA" id="ARBA00022842"/>
    </source>
</evidence>
<keyword evidence="12 15" id="KW-1133">Transmembrane helix</keyword>
<evidence type="ECO:0000256" key="9">
    <source>
        <dbReference type="ARBA" id="ARBA00022840"/>
    </source>
</evidence>
<dbReference type="InterPro" id="IPR027256">
    <property type="entry name" value="P-typ_ATPase_IB"/>
</dbReference>